<dbReference type="PANTHER" id="PTHR30605">
    <property type="entry name" value="ANHYDRO-N-ACETYLMURAMIC ACID KINASE"/>
    <property type="match status" value="1"/>
</dbReference>
<name>A0ABT5HEI2_9CAUL</name>
<gene>
    <name evidence="2" type="primary">anmK</name>
    <name evidence="3" type="ORF">PQU98_00775</name>
</gene>
<sequence>MSELSVFKVLGFMTGTSLDGIDMAVLQTDGEQRLIFGPWAERPMPHEVRAVLQATVTAALNWPRGAPEPEIFNDARKVITDYHFTSAQAFLAEQGMSFADFDLLGVHGQTVLHERPKAGVSGRTVQLFDGQSFADMTGVRVVSDFRIADVAAGGEGAPLAPVYHRALMAQADLDLPVVVANLGGVANITVIDEGGDISAMDTGPANGLMDQWVQKHGRGHYDAGGVWAALGTVDPARVTAYLSHPYFSAHAPKSLDRYDFTLAGVEGLGFEDGLATLCEFTLESLLMGIRLSGCAPKAVILAGGGRQNAYLVNRLRAEFNSQTQLYLSEDLGWRGGAIEAEAFAYMAVRSLRSLPISFPTTTGVSQALTGGRLNIPSAR</sequence>
<comment type="function">
    <text evidence="2">Catalyzes the specific phosphorylation of 1,6-anhydro-N-acetylmuramic acid (anhMurNAc) with the simultaneous cleavage of the 1,6-anhydro ring, generating MurNAc-6-P. Is required for the utilization of anhMurNAc either imported from the medium or derived from its own cell wall murein, and thus plays a role in cell wall recycling.</text>
</comment>
<dbReference type="SUPFAM" id="SSF53067">
    <property type="entry name" value="Actin-like ATPase domain"/>
    <property type="match status" value="1"/>
</dbReference>
<feature type="binding site" evidence="2">
    <location>
        <begin position="15"/>
        <end position="22"/>
    </location>
    <ligand>
        <name>ATP</name>
        <dbReference type="ChEBI" id="CHEBI:30616"/>
    </ligand>
</feature>
<dbReference type="EMBL" id="JAQQKV010000001">
    <property type="protein sequence ID" value="MDC7674656.1"/>
    <property type="molecule type" value="Genomic_DNA"/>
</dbReference>
<dbReference type="InterPro" id="IPR043129">
    <property type="entry name" value="ATPase_NBD"/>
</dbReference>
<reference evidence="3 4" key="1">
    <citation type="submission" date="2023-01" db="EMBL/GenBank/DDBJ databases">
        <title>Novel species of the genus Asticcacaulis isolated from rivers.</title>
        <authorList>
            <person name="Lu H."/>
        </authorList>
    </citation>
    <scope>NUCLEOTIDE SEQUENCE [LARGE SCALE GENOMIC DNA]</scope>
    <source>
        <strain evidence="3 4">LKC15W</strain>
    </source>
</reference>
<keyword evidence="2 3" id="KW-0418">Kinase</keyword>
<dbReference type="RefSeq" id="WP_272742982.1">
    <property type="nucleotide sequence ID" value="NZ_JAQQKV010000001.1"/>
</dbReference>
<dbReference type="HAMAP" id="MF_01270">
    <property type="entry name" value="AnhMurNAc_kinase"/>
    <property type="match status" value="1"/>
</dbReference>
<dbReference type="EC" id="2.7.1.170" evidence="2"/>
<evidence type="ECO:0000256" key="1">
    <source>
        <dbReference type="ARBA" id="ARBA00023277"/>
    </source>
</evidence>
<keyword evidence="2 3" id="KW-0808">Transferase</keyword>
<dbReference type="Gene3D" id="3.30.420.40">
    <property type="match status" value="2"/>
</dbReference>
<evidence type="ECO:0000313" key="3">
    <source>
        <dbReference type="EMBL" id="MDC7674656.1"/>
    </source>
</evidence>
<keyword evidence="4" id="KW-1185">Reference proteome</keyword>
<comment type="pathway">
    <text evidence="2">Cell wall biogenesis; peptidoglycan recycling.</text>
</comment>
<comment type="catalytic activity">
    <reaction evidence="2">
        <text>1,6-anhydro-N-acetyl-beta-muramate + ATP + H2O = N-acetyl-D-muramate 6-phosphate + ADP + H(+)</text>
        <dbReference type="Rhea" id="RHEA:24952"/>
        <dbReference type="ChEBI" id="CHEBI:15377"/>
        <dbReference type="ChEBI" id="CHEBI:15378"/>
        <dbReference type="ChEBI" id="CHEBI:30616"/>
        <dbReference type="ChEBI" id="CHEBI:58690"/>
        <dbReference type="ChEBI" id="CHEBI:58722"/>
        <dbReference type="ChEBI" id="CHEBI:456216"/>
        <dbReference type="EC" id="2.7.1.170"/>
    </reaction>
</comment>
<proteinExistence type="inferred from homology"/>
<dbReference type="Proteomes" id="UP001218579">
    <property type="component" value="Unassembled WGS sequence"/>
</dbReference>
<organism evidence="3 4">
    <name type="scientific">Asticcacaulis machinosus</name>
    <dbReference type="NCBI Taxonomy" id="2984211"/>
    <lineage>
        <taxon>Bacteria</taxon>
        <taxon>Pseudomonadati</taxon>
        <taxon>Pseudomonadota</taxon>
        <taxon>Alphaproteobacteria</taxon>
        <taxon>Caulobacterales</taxon>
        <taxon>Caulobacteraceae</taxon>
        <taxon>Asticcacaulis</taxon>
    </lineage>
</organism>
<accession>A0ABT5HEI2</accession>
<keyword evidence="2" id="KW-0067">ATP-binding</keyword>
<keyword evidence="1 2" id="KW-0119">Carbohydrate metabolism</keyword>
<dbReference type="InterPro" id="IPR005338">
    <property type="entry name" value="Anhydro_N_Ac-Mur_kinase"/>
</dbReference>
<keyword evidence="2" id="KW-0547">Nucleotide-binding</keyword>
<comment type="similarity">
    <text evidence="2">Belongs to the anhydro-N-acetylmuramic acid kinase family.</text>
</comment>
<dbReference type="PANTHER" id="PTHR30605:SF0">
    <property type="entry name" value="ANHYDRO-N-ACETYLMURAMIC ACID KINASE"/>
    <property type="match status" value="1"/>
</dbReference>
<dbReference type="Pfam" id="PF03702">
    <property type="entry name" value="AnmK"/>
    <property type="match status" value="1"/>
</dbReference>
<evidence type="ECO:0000256" key="2">
    <source>
        <dbReference type="HAMAP-Rule" id="MF_01270"/>
    </source>
</evidence>
<comment type="caution">
    <text evidence="3">The sequence shown here is derived from an EMBL/GenBank/DDBJ whole genome shotgun (WGS) entry which is preliminary data.</text>
</comment>
<protein>
    <recommendedName>
        <fullName evidence="2">Anhydro-N-acetylmuramic acid kinase</fullName>
        <ecNumber evidence="2">2.7.1.170</ecNumber>
    </recommendedName>
    <alternativeName>
        <fullName evidence="2">AnhMurNAc kinase</fullName>
    </alternativeName>
</protein>
<evidence type="ECO:0000313" key="4">
    <source>
        <dbReference type="Proteomes" id="UP001218579"/>
    </source>
</evidence>
<dbReference type="NCBIfam" id="NF007141">
    <property type="entry name" value="PRK09585.1-5"/>
    <property type="match status" value="1"/>
</dbReference>
<dbReference type="GO" id="GO:0016301">
    <property type="term" value="F:kinase activity"/>
    <property type="evidence" value="ECO:0007669"/>
    <property type="project" value="UniProtKB-KW"/>
</dbReference>
<comment type="pathway">
    <text evidence="2">Amino-sugar metabolism; 1,6-anhydro-N-acetylmuramate degradation.</text>
</comment>